<keyword evidence="4" id="KW-1185">Reference proteome</keyword>
<comment type="similarity">
    <text evidence="1 2">Belongs to the ArsC family.</text>
</comment>
<dbReference type="SUPFAM" id="SSF52833">
    <property type="entry name" value="Thioredoxin-like"/>
    <property type="match status" value="1"/>
</dbReference>
<organism evidence="3 4">
    <name type="scientific">Pedobacter cryophilus</name>
    <dbReference type="NCBI Taxonomy" id="2571271"/>
    <lineage>
        <taxon>Bacteria</taxon>
        <taxon>Pseudomonadati</taxon>
        <taxon>Bacteroidota</taxon>
        <taxon>Sphingobacteriia</taxon>
        <taxon>Sphingobacteriales</taxon>
        <taxon>Sphingobacteriaceae</taxon>
        <taxon>Pedobacter</taxon>
    </lineage>
</organism>
<evidence type="ECO:0000256" key="2">
    <source>
        <dbReference type="PROSITE-ProRule" id="PRU01282"/>
    </source>
</evidence>
<dbReference type="EMBL" id="SWBP01000002">
    <property type="protein sequence ID" value="TKB98758.1"/>
    <property type="molecule type" value="Genomic_DNA"/>
</dbReference>
<dbReference type="OrthoDB" id="9794155at2"/>
<dbReference type="InterPro" id="IPR036249">
    <property type="entry name" value="Thioredoxin-like_sf"/>
</dbReference>
<dbReference type="InterPro" id="IPR006660">
    <property type="entry name" value="Arsenate_reductase-like"/>
</dbReference>
<dbReference type="PROSITE" id="PS51353">
    <property type="entry name" value="ARSC"/>
    <property type="match status" value="1"/>
</dbReference>
<dbReference type="RefSeq" id="WP_136825572.1">
    <property type="nucleotide sequence ID" value="NZ_SWBP01000002.1"/>
</dbReference>
<dbReference type="Pfam" id="PF03960">
    <property type="entry name" value="ArsC"/>
    <property type="match status" value="1"/>
</dbReference>
<dbReference type="NCBIfam" id="NF008107">
    <property type="entry name" value="PRK10853.1"/>
    <property type="match status" value="1"/>
</dbReference>
<dbReference type="Gene3D" id="3.40.30.10">
    <property type="entry name" value="Glutaredoxin"/>
    <property type="match status" value="1"/>
</dbReference>
<accession>A0A4U1BZQ1</accession>
<evidence type="ECO:0000313" key="3">
    <source>
        <dbReference type="EMBL" id="TKB98758.1"/>
    </source>
</evidence>
<dbReference type="AlphaFoldDB" id="A0A4U1BZQ1"/>
<dbReference type="InterPro" id="IPR006504">
    <property type="entry name" value="Tscrpt_reg_Spx/MgsR"/>
</dbReference>
<dbReference type="PANTHER" id="PTHR30041:SF8">
    <property type="entry name" value="PROTEIN YFFB"/>
    <property type="match status" value="1"/>
</dbReference>
<reference evidence="3 4" key="1">
    <citation type="submission" date="2019-04" db="EMBL/GenBank/DDBJ databases">
        <title>Pedobacter sp. AR-3-17 sp. nov., isolated from Arctic soil.</title>
        <authorList>
            <person name="Dahal R.H."/>
            <person name="Kim D.-U."/>
        </authorList>
    </citation>
    <scope>NUCLEOTIDE SEQUENCE [LARGE SCALE GENOMIC DNA]</scope>
    <source>
        <strain evidence="3 4">AR-3-17</strain>
    </source>
</reference>
<sequence length="116" mass="13452">MKVKVFGIPNCGSVKKARTFLEENNIDYDFHDYKKEGISEEQLQKWCEEFGWETVLNKKGMTWRNLDEATKLAVQDQQSAIKIMKQQTSAIKRPVIESGKGNLIGFDENQYQSNFL</sequence>
<dbReference type="Proteomes" id="UP000308181">
    <property type="component" value="Unassembled WGS sequence"/>
</dbReference>
<protein>
    <submittedName>
        <fullName evidence="3">ArsC family reductase</fullName>
    </submittedName>
</protein>
<comment type="caution">
    <text evidence="3">The sequence shown here is derived from an EMBL/GenBank/DDBJ whole genome shotgun (WGS) entry which is preliminary data.</text>
</comment>
<evidence type="ECO:0000313" key="4">
    <source>
        <dbReference type="Proteomes" id="UP000308181"/>
    </source>
</evidence>
<dbReference type="CDD" id="cd03035">
    <property type="entry name" value="ArsC_Yffb"/>
    <property type="match status" value="1"/>
</dbReference>
<dbReference type="PANTHER" id="PTHR30041">
    <property type="entry name" value="ARSENATE REDUCTASE"/>
    <property type="match status" value="1"/>
</dbReference>
<name>A0A4U1BZQ1_9SPHI</name>
<proteinExistence type="inferred from homology"/>
<dbReference type="NCBIfam" id="TIGR01617">
    <property type="entry name" value="arsC_related"/>
    <property type="match status" value="1"/>
</dbReference>
<gene>
    <name evidence="3" type="ORF">FA046_06480</name>
</gene>
<evidence type="ECO:0000256" key="1">
    <source>
        <dbReference type="ARBA" id="ARBA00007198"/>
    </source>
</evidence>